<evidence type="ECO:0000313" key="3">
    <source>
        <dbReference type="Proteomes" id="UP001232536"/>
    </source>
</evidence>
<dbReference type="EMBL" id="JAUQYP010000001">
    <property type="protein sequence ID" value="MDO8107717.1"/>
    <property type="molecule type" value="Genomic_DNA"/>
</dbReference>
<evidence type="ECO:0000256" key="1">
    <source>
        <dbReference type="SAM" id="MobiDB-lite"/>
    </source>
</evidence>
<comment type="caution">
    <text evidence="2">The sequence shown here is derived from an EMBL/GenBank/DDBJ whole genome shotgun (WGS) entry which is preliminary data.</text>
</comment>
<reference evidence="2 3" key="1">
    <citation type="submission" date="2023-07" db="EMBL/GenBank/DDBJ databases">
        <title>Description of novel actinomycetes strains, isolated from tidal flat sediment.</title>
        <authorList>
            <person name="Lu C."/>
        </authorList>
    </citation>
    <scope>NUCLEOTIDE SEQUENCE [LARGE SCALE GENOMIC DNA]</scope>
    <source>
        <strain evidence="2 3">SYSU T00b441</strain>
    </source>
</reference>
<name>A0ABT9D9Y6_9CELL</name>
<protein>
    <submittedName>
        <fullName evidence="2">Uncharacterized protein</fullName>
    </submittedName>
</protein>
<gene>
    <name evidence="2" type="ORF">Q6348_10970</name>
</gene>
<dbReference type="Proteomes" id="UP001232536">
    <property type="component" value="Unassembled WGS sequence"/>
</dbReference>
<proteinExistence type="predicted"/>
<feature type="compositionally biased region" description="Low complexity" evidence="1">
    <location>
        <begin position="114"/>
        <end position="131"/>
    </location>
</feature>
<accession>A0ABT9D9Y6</accession>
<organism evidence="2 3">
    <name type="scientific">Actinotalea lenta</name>
    <dbReference type="NCBI Taxonomy" id="3064654"/>
    <lineage>
        <taxon>Bacteria</taxon>
        <taxon>Bacillati</taxon>
        <taxon>Actinomycetota</taxon>
        <taxon>Actinomycetes</taxon>
        <taxon>Micrococcales</taxon>
        <taxon>Cellulomonadaceae</taxon>
        <taxon>Actinotalea</taxon>
    </lineage>
</organism>
<dbReference type="RefSeq" id="WP_304601328.1">
    <property type="nucleotide sequence ID" value="NZ_JAUQYO010000001.1"/>
</dbReference>
<evidence type="ECO:0000313" key="2">
    <source>
        <dbReference type="EMBL" id="MDO8107717.1"/>
    </source>
</evidence>
<keyword evidence="3" id="KW-1185">Reference proteome</keyword>
<sequence>MDRDVAREELLLRLVGSRADAARVRARVDSSAFGEHSALVMLVADHDVHVPEAPPSGEERRAALLAYVHALAEAGRRHARPRSAHRHVDPRWELAGSAYRDLLALPRRGPGGPDLDALLEALTTDPEVPRQAGRDRRIPRPRRR</sequence>
<feature type="region of interest" description="Disordered" evidence="1">
    <location>
        <begin position="113"/>
        <end position="144"/>
    </location>
</feature>